<dbReference type="AlphaFoldDB" id="A0A5J5ELG1"/>
<dbReference type="InParanoid" id="A0A5J5ELG1"/>
<reference evidence="1 2" key="1">
    <citation type="submission" date="2019-09" db="EMBL/GenBank/DDBJ databases">
        <title>Draft genome of the ectomycorrhizal ascomycete Sphaerosporella brunnea.</title>
        <authorList>
            <consortium name="DOE Joint Genome Institute"/>
            <person name="Benucci G.M."/>
            <person name="Marozzi G."/>
            <person name="Antonielli L."/>
            <person name="Sanchez S."/>
            <person name="Marco P."/>
            <person name="Wang X."/>
            <person name="Falini L.B."/>
            <person name="Barry K."/>
            <person name="Haridas S."/>
            <person name="Lipzen A."/>
            <person name="Labutti K."/>
            <person name="Grigoriev I.V."/>
            <person name="Murat C."/>
            <person name="Martin F."/>
            <person name="Albertini E."/>
            <person name="Donnini D."/>
            <person name="Bonito G."/>
        </authorList>
    </citation>
    <scope>NUCLEOTIDE SEQUENCE [LARGE SCALE GENOMIC DNA]</scope>
    <source>
        <strain evidence="1 2">Sb_GMNB300</strain>
    </source>
</reference>
<organism evidence="1 2">
    <name type="scientific">Sphaerosporella brunnea</name>
    <dbReference type="NCBI Taxonomy" id="1250544"/>
    <lineage>
        <taxon>Eukaryota</taxon>
        <taxon>Fungi</taxon>
        <taxon>Dikarya</taxon>
        <taxon>Ascomycota</taxon>
        <taxon>Pezizomycotina</taxon>
        <taxon>Pezizomycetes</taxon>
        <taxon>Pezizales</taxon>
        <taxon>Pyronemataceae</taxon>
        <taxon>Sphaerosporella</taxon>
    </lineage>
</organism>
<keyword evidence="2" id="KW-1185">Reference proteome</keyword>
<dbReference type="EMBL" id="VXIS01000209">
    <property type="protein sequence ID" value="KAA8896563.1"/>
    <property type="molecule type" value="Genomic_DNA"/>
</dbReference>
<evidence type="ECO:0000313" key="1">
    <source>
        <dbReference type="EMBL" id="KAA8896563.1"/>
    </source>
</evidence>
<dbReference type="Proteomes" id="UP000326924">
    <property type="component" value="Unassembled WGS sequence"/>
</dbReference>
<gene>
    <name evidence="1" type="ORF">FN846DRAFT_910642</name>
</gene>
<name>A0A5J5ELG1_9PEZI</name>
<proteinExistence type="predicted"/>
<protein>
    <submittedName>
        <fullName evidence="1">Uncharacterized protein</fullName>
    </submittedName>
</protein>
<comment type="caution">
    <text evidence="1">The sequence shown here is derived from an EMBL/GenBank/DDBJ whole genome shotgun (WGS) entry which is preliminary data.</text>
</comment>
<accession>A0A5J5ELG1</accession>
<sequence length="105" mass="11467">MAARFQAAPSSAEGSQAASSSAEYEIEALYQNMAGSWDTYYRAAGAQTLSGLNTSSILQLLRQQMKINFDEDKATLTFDHCDVGTAYIKKDLFVLHCNESATVDD</sequence>
<evidence type="ECO:0000313" key="2">
    <source>
        <dbReference type="Proteomes" id="UP000326924"/>
    </source>
</evidence>